<dbReference type="PANTHER" id="PTHR31259:SF3">
    <property type="entry name" value="ENDOSOME-ASSOCIATED-TRAFFICKING REGULATOR 1"/>
    <property type="match status" value="1"/>
</dbReference>
<evidence type="ECO:0000256" key="4">
    <source>
        <dbReference type="SAM" id="Coils"/>
    </source>
</evidence>
<dbReference type="PANTHER" id="PTHR31259">
    <property type="entry name" value="ENDOSOME-ASSOCIATED TRAFFICKING REGULATOR 1"/>
    <property type="match status" value="1"/>
</dbReference>
<sequence>MVQMVEKNLELTTQRALRAEATVAKLKEEVNILKTESVPIATYNQLLDANHCTMTAVRDKSRAAADQMNATAKNAEQAVRCVIICSVLIS</sequence>
<keyword evidence="3 4" id="KW-0175">Coiled coil</keyword>
<proteinExistence type="inferred from homology"/>
<keyword evidence="6" id="KW-1185">Reference proteome</keyword>
<evidence type="ECO:0000256" key="2">
    <source>
        <dbReference type="ARBA" id="ARBA00016007"/>
    </source>
</evidence>
<accession>A0A9W9ZH84</accession>
<name>A0A9W9ZH84_9CNID</name>
<dbReference type="GO" id="GO:0005813">
    <property type="term" value="C:centrosome"/>
    <property type="evidence" value="ECO:0007669"/>
    <property type="project" value="TreeGrafter"/>
</dbReference>
<feature type="coiled-coil region" evidence="4">
    <location>
        <begin position="9"/>
        <end position="78"/>
    </location>
</feature>
<gene>
    <name evidence="5" type="primary">SDCCAG3_1</name>
    <name evidence="5" type="ORF">OS493_001631</name>
</gene>
<organism evidence="5 6">
    <name type="scientific">Desmophyllum pertusum</name>
    <dbReference type="NCBI Taxonomy" id="174260"/>
    <lineage>
        <taxon>Eukaryota</taxon>
        <taxon>Metazoa</taxon>
        <taxon>Cnidaria</taxon>
        <taxon>Anthozoa</taxon>
        <taxon>Hexacorallia</taxon>
        <taxon>Scleractinia</taxon>
        <taxon>Caryophylliina</taxon>
        <taxon>Caryophylliidae</taxon>
        <taxon>Desmophyllum</taxon>
    </lineage>
</organism>
<reference evidence="5" key="1">
    <citation type="submission" date="2023-01" db="EMBL/GenBank/DDBJ databases">
        <title>Genome assembly of the deep-sea coral Lophelia pertusa.</title>
        <authorList>
            <person name="Herrera S."/>
            <person name="Cordes E."/>
        </authorList>
    </citation>
    <scope>NUCLEOTIDE SEQUENCE</scope>
    <source>
        <strain evidence="5">USNM1676648</strain>
        <tissue evidence="5">Polyp</tissue>
    </source>
</reference>
<dbReference type="Proteomes" id="UP001163046">
    <property type="component" value="Unassembled WGS sequence"/>
</dbReference>
<dbReference type="OrthoDB" id="6499155at2759"/>
<comment type="caution">
    <text evidence="5">The sequence shown here is derived from an EMBL/GenBank/DDBJ whole genome shotgun (WGS) entry which is preliminary data.</text>
</comment>
<dbReference type="GO" id="GO:0045724">
    <property type="term" value="P:positive regulation of cilium assembly"/>
    <property type="evidence" value="ECO:0007669"/>
    <property type="project" value="TreeGrafter"/>
</dbReference>
<evidence type="ECO:0000313" key="6">
    <source>
        <dbReference type="Proteomes" id="UP001163046"/>
    </source>
</evidence>
<evidence type="ECO:0000313" key="5">
    <source>
        <dbReference type="EMBL" id="KAJ7381486.1"/>
    </source>
</evidence>
<dbReference type="InterPro" id="IPR026757">
    <property type="entry name" value="ENTR1"/>
</dbReference>
<dbReference type="EMBL" id="MU826350">
    <property type="protein sequence ID" value="KAJ7381486.1"/>
    <property type="molecule type" value="Genomic_DNA"/>
</dbReference>
<protein>
    <recommendedName>
        <fullName evidence="2">Endosome-associated-trafficking regulator 1</fullName>
    </recommendedName>
</protein>
<dbReference type="GO" id="GO:0032465">
    <property type="term" value="P:regulation of cytokinesis"/>
    <property type="evidence" value="ECO:0007669"/>
    <property type="project" value="TreeGrafter"/>
</dbReference>
<dbReference type="GO" id="GO:0036064">
    <property type="term" value="C:ciliary basal body"/>
    <property type="evidence" value="ECO:0007669"/>
    <property type="project" value="TreeGrafter"/>
</dbReference>
<dbReference type="GO" id="GO:0055037">
    <property type="term" value="C:recycling endosome"/>
    <property type="evidence" value="ECO:0007669"/>
    <property type="project" value="TreeGrafter"/>
</dbReference>
<dbReference type="GO" id="GO:1903566">
    <property type="term" value="P:positive regulation of protein localization to cilium"/>
    <property type="evidence" value="ECO:0007669"/>
    <property type="project" value="TreeGrafter"/>
</dbReference>
<evidence type="ECO:0000256" key="1">
    <source>
        <dbReference type="ARBA" id="ARBA00007791"/>
    </source>
</evidence>
<dbReference type="GO" id="GO:0030496">
    <property type="term" value="C:midbody"/>
    <property type="evidence" value="ECO:0007669"/>
    <property type="project" value="TreeGrafter"/>
</dbReference>
<comment type="similarity">
    <text evidence="1">Belongs to the ENTR1 family.</text>
</comment>
<dbReference type="GO" id="GO:0005769">
    <property type="term" value="C:early endosome"/>
    <property type="evidence" value="ECO:0007669"/>
    <property type="project" value="TreeGrafter"/>
</dbReference>
<dbReference type="AlphaFoldDB" id="A0A9W9ZH84"/>
<evidence type="ECO:0000256" key="3">
    <source>
        <dbReference type="ARBA" id="ARBA00023054"/>
    </source>
</evidence>